<proteinExistence type="predicted"/>
<dbReference type="InterPro" id="IPR002645">
    <property type="entry name" value="STAS_dom"/>
</dbReference>
<organism evidence="7 8">
    <name type="scientific">Microlunatus soli</name>
    <dbReference type="NCBI Taxonomy" id="630515"/>
    <lineage>
        <taxon>Bacteria</taxon>
        <taxon>Bacillati</taxon>
        <taxon>Actinomycetota</taxon>
        <taxon>Actinomycetes</taxon>
        <taxon>Propionibacteriales</taxon>
        <taxon>Propionibacteriaceae</taxon>
        <taxon>Microlunatus</taxon>
    </lineage>
</organism>
<feature type="transmembrane region" description="Helical" evidence="5">
    <location>
        <begin position="204"/>
        <end position="225"/>
    </location>
</feature>
<evidence type="ECO:0000256" key="4">
    <source>
        <dbReference type="ARBA" id="ARBA00023136"/>
    </source>
</evidence>
<accession>A0A1H1YYF0</accession>
<dbReference type="RefSeq" id="WP_197679844.1">
    <property type="nucleotide sequence ID" value="NZ_LT629772.1"/>
</dbReference>
<evidence type="ECO:0000256" key="3">
    <source>
        <dbReference type="ARBA" id="ARBA00022989"/>
    </source>
</evidence>
<evidence type="ECO:0000259" key="6">
    <source>
        <dbReference type="PROSITE" id="PS50801"/>
    </source>
</evidence>
<sequence length="599" mass="63038">MPAAEGSQVAAATVRGWLRQFSLRHWKKDVPAGLVLGVESVPDGLAAGLLAGVNPVSGLYAYMMGTIFGALTTSSTFMTVQATGAMAVVVSDVPSVQGDNADAHRALFTLTVLTGVIMLVLGIARLGWIVRWVPNAVLTGFVNAVAINIVLGQLDNLTGYDSVGINRVLRAVNTILHVGQWAWADVAVGVLTMVVVITLGRTRLGALGMVIAIIVGSAVGAIPALGVHRLNEITAVPGALPKPQLPAIGLIPSLLVPAVALAFVGLVQGAAISKSVANPDGNYPDASGDFRGQGIANIAAGLLRGMPVGGSMSATSIITNAGARSRIAQLVAGLTMIIVVLTLSGVVGYVAMPALAGLLIVVGLRSLKPTQIQMVWRTGILQATVMTATFVLTLLIPLQYAVLAGIAISIILHVARQANRVSLRRWTIADDGSVTESDVPTRLGQTEVVVLRPYGSLFFASAGTFEDQLPAIDEDSQYSVVIITLRGKEDLGSTFINVMINYASRLEAADCRLKISGISTDVRRQLDATGAGHLIGQRNLYPMTDRLTHSTVAAQHDAEQWIAGNEPDAADQSLADDQAERSWFGEFLHRGLDRFRHRS</sequence>
<evidence type="ECO:0000256" key="1">
    <source>
        <dbReference type="ARBA" id="ARBA00004141"/>
    </source>
</evidence>
<dbReference type="GO" id="GO:0016020">
    <property type="term" value="C:membrane"/>
    <property type="evidence" value="ECO:0007669"/>
    <property type="project" value="UniProtKB-SubCell"/>
</dbReference>
<feature type="transmembrane region" description="Helical" evidence="5">
    <location>
        <begin position="174"/>
        <end position="197"/>
    </location>
</feature>
<dbReference type="InterPro" id="IPR001902">
    <property type="entry name" value="SLC26A/SulP_fam"/>
</dbReference>
<reference evidence="7 8" key="1">
    <citation type="submission" date="2016-10" db="EMBL/GenBank/DDBJ databases">
        <authorList>
            <person name="de Groot N.N."/>
        </authorList>
    </citation>
    <scope>NUCLEOTIDE SEQUENCE [LARGE SCALE GENOMIC DNA]</scope>
    <source>
        <strain evidence="7 8">DSM 21800</strain>
    </source>
</reference>
<feature type="transmembrane region" description="Helical" evidence="5">
    <location>
        <begin position="103"/>
        <end position="124"/>
    </location>
</feature>
<keyword evidence="2 5" id="KW-0812">Transmembrane</keyword>
<feature type="transmembrane region" description="Helical" evidence="5">
    <location>
        <begin position="59"/>
        <end position="83"/>
    </location>
</feature>
<keyword evidence="4 5" id="KW-0472">Membrane</keyword>
<dbReference type="AlphaFoldDB" id="A0A1H1YYF0"/>
<dbReference type="CDD" id="cd07042">
    <property type="entry name" value="STAS_SulP_like_sulfate_transporter"/>
    <property type="match status" value="1"/>
</dbReference>
<dbReference type="InterPro" id="IPR011547">
    <property type="entry name" value="SLC26A/SulP_dom"/>
</dbReference>
<feature type="transmembrane region" description="Helical" evidence="5">
    <location>
        <begin position="327"/>
        <end position="343"/>
    </location>
</feature>
<dbReference type="Proteomes" id="UP000199103">
    <property type="component" value="Chromosome I"/>
</dbReference>
<protein>
    <submittedName>
        <fullName evidence="7">Sulfate permease, SulP family</fullName>
    </submittedName>
</protein>
<dbReference type="Gene3D" id="3.30.750.24">
    <property type="entry name" value="STAS domain"/>
    <property type="match status" value="1"/>
</dbReference>
<keyword evidence="3 5" id="KW-1133">Transmembrane helix</keyword>
<comment type="subcellular location">
    <subcellularLocation>
        <location evidence="1">Membrane</location>
        <topology evidence="1">Multi-pass membrane protein</topology>
    </subcellularLocation>
</comment>
<name>A0A1H1YYF0_9ACTN</name>
<evidence type="ECO:0000256" key="2">
    <source>
        <dbReference type="ARBA" id="ARBA00022692"/>
    </source>
</evidence>
<dbReference type="GO" id="GO:0055085">
    <property type="term" value="P:transmembrane transport"/>
    <property type="evidence" value="ECO:0007669"/>
    <property type="project" value="InterPro"/>
</dbReference>
<dbReference type="EMBL" id="LT629772">
    <property type="protein sequence ID" value="SDT26367.1"/>
    <property type="molecule type" value="Genomic_DNA"/>
</dbReference>
<dbReference type="STRING" id="630515.SAMN04489812_4857"/>
<evidence type="ECO:0000313" key="8">
    <source>
        <dbReference type="Proteomes" id="UP000199103"/>
    </source>
</evidence>
<feature type="domain" description="STAS" evidence="6">
    <location>
        <begin position="448"/>
        <end position="551"/>
    </location>
</feature>
<dbReference type="PROSITE" id="PS50801">
    <property type="entry name" value="STAS"/>
    <property type="match status" value="1"/>
</dbReference>
<feature type="transmembrane region" description="Helical" evidence="5">
    <location>
        <begin position="245"/>
        <end position="267"/>
    </location>
</feature>
<feature type="transmembrane region" description="Helical" evidence="5">
    <location>
        <begin position="398"/>
        <end position="415"/>
    </location>
</feature>
<evidence type="ECO:0000256" key="5">
    <source>
        <dbReference type="SAM" id="Phobius"/>
    </source>
</evidence>
<dbReference type="Pfam" id="PF00916">
    <property type="entry name" value="Sulfate_transp"/>
    <property type="match status" value="1"/>
</dbReference>
<dbReference type="InterPro" id="IPR036513">
    <property type="entry name" value="STAS_dom_sf"/>
</dbReference>
<feature type="transmembrane region" description="Helical" evidence="5">
    <location>
        <begin position="136"/>
        <end position="154"/>
    </location>
</feature>
<evidence type="ECO:0000313" key="7">
    <source>
        <dbReference type="EMBL" id="SDT26367.1"/>
    </source>
</evidence>
<gene>
    <name evidence="7" type="ORF">SAMN04489812_4857</name>
</gene>
<dbReference type="SUPFAM" id="SSF52091">
    <property type="entry name" value="SpoIIaa-like"/>
    <property type="match status" value="1"/>
</dbReference>
<dbReference type="Pfam" id="PF01740">
    <property type="entry name" value="STAS"/>
    <property type="match status" value="1"/>
</dbReference>
<dbReference type="PANTHER" id="PTHR11814">
    <property type="entry name" value="SULFATE TRANSPORTER"/>
    <property type="match status" value="1"/>
</dbReference>
<keyword evidence="8" id="KW-1185">Reference proteome</keyword>